<dbReference type="SUPFAM" id="SSF55874">
    <property type="entry name" value="ATPase domain of HSP90 chaperone/DNA topoisomerase II/histidine kinase"/>
    <property type="match status" value="1"/>
</dbReference>
<dbReference type="SMART" id="SM00065">
    <property type="entry name" value="GAF"/>
    <property type="match status" value="1"/>
</dbReference>
<dbReference type="Gene3D" id="1.10.287.130">
    <property type="match status" value="1"/>
</dbReference>
<name>A0A9X1W422_9GAMM</name>
<dbReference type="AlphaFoldDB" id="A0A9X1W422"/>
<dbReference type="Pfam" id="PF13188">
    <property type="entry name" value="PAS_8"/>
    <property type="match status" value="1"/>
</dbReference>
<dbReference type="SUPFAM" id="SSF55785">
    <property type="entry name" value="PYP-like sensor domain (PAS domain)"/>
    <property type="match status" value="2"/>
</dbReference>
<dbReference type="SUPFAM" id="SSF47384">
    <property type="entry name" value="Homodimeric domain of signal transducing histidine kinase"/>
    <property type="match status" value="1"/>
</dbReference>
<dbReference type="InterPro" id="IPR004358">
    <property type="entry name" value="Sig_transdc_His_kin-like_C"/>
</dbReference>
<dbReference type="CDD" id="cd00082">
    <property type="entry name" value="HisKA"/>
    <property type="match status" value="1"/>
</dbReference>
<dbReference type="InterPro" id="IPR003594">
    <property type="entry name" value="HATPase_dom"/>
</dbReference>
<evidence type="ECO:0000256" key="7">
    <source>
        <dbReference type="SAM" id="Coils"/>
    </source>
</evidence>
<protein>
    <recommendedName>
        <fullName evidence="2">histidine kinase</fullName>
        <ecNumber evidence="2">2.7.13.3</ecNumber>
    </recommendedName>
</protein>
<keyword evidence="5" id="KW-0418">Kinase</keyword>
<dbReference type="SMART" id="SM00448">
    <property type="entry name" value="REC"/>
    <property type="match status" value="1"/>
</dbReference>
<feature type="coiled-coil region" evidence="7">
    <location>
        <begin position="6"/>
        <end position="33"/>
    </location>
</feature>
<dbReference type="CDD" id="cd18161">
    <property type="entry name" value="REC_hyHK_blue-like"/>
    <property type="match status" value="1"/>
</dbReference>
<dbReference type="EC" id="2.7.13.3" evidence="2"/>
<dbReference type="InterPro" id="IPR005467">
    <property type="entry name" value="His_kinase_dom"/>
</dbReference>
<keyword evidence="7" id="KW-0175">Coiled coil</keyword>
<keyword evidence="4" id="KW-0808">Transferase</keyword>
<accession>A0A9X1W422</accession>
<evidence type="ECO:0000259" key="8">
    <source>
        <dbReference type="PROSITE" id="PS50109"/>
    </source>
</evidence>
<dbReference type="Gene3D" id="3.30.565.10">
    <property type="entry name" value="Histidine kinase-like ATPase, C-terminal domain"/>
    <property type="match status" value="1"/>
</dbReference>
<dbReference type="InterPro" id="IPR001789">
    <property type="entry name" value="Sig_transdc_resp-reg_receiver"/>
</dbReference>
<dbReference type="PANTHER" id="PTHR43065:SF42">
    <property type="entry name" value="TWO-COMPONENT SENSOR PPRA"/>
    <property type="match status" value="1"/>
</dbReference>
<evidence type="ECO:0000313" key="11">
    <source>
        <dbReference type="Proteomes" id="UP001139682"/>
    </source>
</evidence>
<evidence type="ECO:0000256" key="2">
    <source>
        <dbReference type="ARBA" id="ARBA00012438"/>
    </source>
</evidence>
<evidence type="ECO:0000256" key="4">
    <source>
        <dbReference type="ARBA" id="ARBA00022679"/>
    </source>
</evidence>
<dbReference type="InterPro" id="IPR036890">
    <property type="entry name" value="HATPase_C_sf"/>
</dbReference>
<comment type="catalytic activity">
    <reaction evidence="1">
        <text>ATP + protein L-histidine = ADP + protein N-phospho-L-histidine.</text>
        <dbReference type="EC" id="2.7.13.3"/>
    </reaction>
</comment>
<dbReference type="GO" id="GO:0000155">
    <property type="term" value="F:phosphorelay sensor kinase activity"/>
    <property type="evidence" value="ECO:0007669"/>
    <property type="project" value="InterPro"/>
</dbReference>
<organism evidence="10 11">
    <name type="scientific">Stutzerimonas marianensis</name>
    <dbReference type="NCBI Taxonomy" id="2929513"/>
    <lineage>
        <taxon>Bacteria</taxon>
        <taxon>Pseudomonadati</taxon>
        <taxon>Pseudomonadota</taxon>
        <taxon>Gammaproteobacteria</taxon>
        <taxon>Pseudomonadales</taxon>
        <taxon>Pseudomonadaceae</taxon>
        <taxon>Stutzerimonas</taxon>
    </lineage>
</organism>
<evidence type="ECO:0000313" key="10">
    <source>
        <dbReference type="EMBL" id="MCJ0974173.1"/>
    </source>
</evidence>
<dbReference type="Gene3D" id="3.30.450.20">
    <property type="entry name" value="PAS domain"/>
    <property type="match status" value="2"/>
</dbReference>
<evidence type="ECO:0000256" key="1">
    <source>
        <dbReference type="ARBA" id="ARBA00000085"/>
    </source>
</evidence>
<dbReference type="SMART" id="SM00388">
    <property type="entry name" value="HisKA"/>
    <property type="match status" value="1"/>
</dbReference>
<dbReference type="SMART" id="SM00387">
    <property type="entry name" value="HATPase_c"/>
    <property type="match status" value="1"/>
</dbReference>
<keyword evidence="11" id="KW-1185">Reference proteome</keyword>
<evidence type="ECO:0000259" key="9">
    <source>
        <dbReference type="PROSITE" id="PS50110"/>
    </source>
</evidence>
<reference evidence="10" key="1">
    <citation type="submission" date="2022-03" db="EMBL/GenBank/DDBJ databases">
        <title>Pseudomonas marianensis sp. nov., a marine bacterium isolated from deep-sea sediments of the Mariana Trench.</title>
        <authorList>
            <person name="Wei Y."/>
        </authorList>
    </citation>
    <scope>NUCLEOTIDE SEQUENCE</scope>
    <source>
        <strain evidence="10">PS1</strain>
    </source>
</reference>
<dbReference type="PANTHER" id="PTHR43065">
    <property type="entry name" value="SENSOR HISTIDINE KINASE"/>
    <property type="match status" value="1"/>
</dbReference>
<dbReference type="InterPro" id="IPR000014">
    <property type="entry name" value="PAS"/>
</dbReference>
<comment type="caution">
    <text evidence="10">The sequence shown here is derived from an EMBL/GenBank/DDBJ whole genome shotgun (WGS) entry which is preliminary data.</text>
</comment>
<feature type="domain" description="Histidine kinase" evidence="8">
    <location>
        <begin position="493"/>
        <end position="717"/>
    </location>
</feature>
<dbReference type="Pfam" id="PF00512">
    <property type="entry name" value="HisKA"/>
    <property type="match status" value="1"/>
</dbReference>
<feature type="modified residue" description="4-aspartylphosphate" evidence="6">
    <location>
        <position position="790"/>
    </location>
</feature>
<evidence type="ECO:0000256" key="3">
    <source>
        <dbReference type="ARBA" id="ARBA00022553"/>
    </source>
</evidence>
<keyword evidence="10" id="KW-0547">Nucleotide-binding</keyword>
<sequence length="859" mass="94766">MTLSEAEQLRRHTRSLEDEIAQLRARLEPLQAETALGSPACDAQYRTLLGAIDTGFCVVQMRFDDEGRAVDYCIVEGNAAYERMTGLSDSQGKWVSEIAPDLERHWFDTYGRVALTGIGERFENAALPFGRWYDVQALRIGDPAEHRVAILFNDISDRRRAELALAQSEAHWRGLFENLEEGLVLGEVVRDEQGRVVDLRYLHVNAAWGEIVEIDPALARLRTYRQLFESDPHWIEETGAVVDTGVPAIFIRAIGSRGRWYEGRTHRFENDKFATLFREITDSHAAEARRNGLLELSDRLRDMQDIAEMAYTTAEILGRTLQGSRAGYGVIDADQMTLMVDGDWTTPGTVSVAGKHYLPDSGTHVHELMRGETVSISDTRSDPRTRDSQTALERFGVRALINVPIVEQGRTVAMIFVNASEPRIWTEAEATFAREVAERTRGAIERRRAEQNLQALNARLESLVTERTAELARSEQQLRQSQKMEAVGQLTGGLAHDFNNLLSGINGSLELLQLRLRQGRFDGLDRYIDAAQSSSRRAAALTHRLLAFSRRQTLDPRPTDINRLIMGMEELVSRTVGPAIELQIRPASGLWLTMVDSNQLENALLNLCINARDAMPNGGQLVVETGNLDMDRATALARDVPAGDYVSLSVSDNGSGMTPGVVAKAFDPFFTTKPIGMGTGLGLSMIYGFARQTGGQVEIQSREGEGTRVVLFLPRHLGPAEQPDTPQPLGDAPRAKAGETVLVVDDEPTIRMLVVEVLHDLGYAALEAADGPSGLKVLQSDARVDLLVSDVGLPGGMNGRQMADAARVARPDLKVLFITGYADTSILGDGHLAENMHVMTKPFVMDELAVRIQELIRGG</sequence>
<evidence type="ECO:0000256" key="6">
    <source>
        <dbReference type="PROSITE-ProRule" id="PRU00169"/>
    </source>
</evidence>
<dbReference type="InterPro" id="IPR003018">
    <property type="entry name" value="GAF"/>
</dbReference>
<dbReference type="Pfam" id="PF02518">
    <property type="entry name" value="HATPase_c"/>
    <property type="match status" value="1"/>
</dbReference>
<dbReference type="PROSITE" id="PS50109">
    <property type="entry name" value="HIS_KIN"/>
    <property type="match status" value="1"/>
</dbReference>
<dbReference type="PROSITE" id="PS50110">
    <property type="entry name" value="RESPONSE_REGULATORY"/>
    <property type="match status" value="1"/>
</dbReference>
<dbReference type="GO" id="GO:0005524">
    <property type="term" value="F:ATP binding"/>
    <property type="evidence" value="ECO:0007669"/>
    <property type="project" value="UniProtKB-KW"/>
</dbReference>
<dbReference type="EMBL" id="JALGRD010000006">
    <property type="protein sequence ID" value="MCJ0974173.1"/>
    <property type="molecule type" value="Genomic_DNA"/>
</dbReference>
<feature type="domain" description="Response regulatory" evidence="9">
    <location>
        <begin position="740"/>
        <end position="856"/>
    </location>
</feature>
<keyword evidence="3 6" id="KW-0597">Phosphoprotein</keyword>
<dbReference type="Gene3D" id="3.40.50.2300">
    <property type="match status" value="1"/>
</dbReference>
<proteinExistence type="predicted"/>
<dbReference type="InterPro" id="IPR035965">
    <property type="entry name" value="PAS-like_dom_sf"/>
</dbReference>
<dbReference type="InterPro" id="IPR029016">
    <property type="entry name" value="GAF-like_dom_sf"/>
</dbReference>
<dbReference type="SUPFAM" id="SSF55781">
    <property type="entry name" value="GAF domain-like"/>
    <property type="match status" value="1"/>
</dbReference>
<dbReference type="Pfam" id="PF01590">
    <property type="entry name" value="GAF"/>
    <property type="match status" value="1"/>
</dbReference>
<dbReference type="InterPro" id="IPR011006">
    <property type="entry name" value="CheY-like_superfamily"/>
</dbReference>
<evidence type="ECO:0000256" key="5">
    <source>
        <dbReference type="ARBA" id="ARBA00022777"/>
    </source>
</evidence>
<dbReference type="InterPro" id="IPR036097">
    <property type="entry name" value="HisK_dim/P_sf"/>
</dbReference>
<dbReference type="SUPFAM" id="SSF52172">
    <property type="entry name" value="CheY-like"/>
    <property type="match status" value="1"/>
</dbReference>
<dbReference type="RefSeq" id="WP_243606252.1">
    <property type="nucleotide sequence ID" value="NZ_JALGRD010000006.1"/>
</dbReference>
<dbReference type="InterPro" id="IPR003661">
    <property type="entry name" value="HisK_dim/P_dom"/>
</dbReference>
<gene>
    <name evidence="10" type="ORF">MST27_12415</name>
</gene>
<keyword evidence="10" id="KW-0067">ATP-binding</keyword>
<dbReference type="Proteomes" id="UP001139682">
    <property type="component" value="Unassembled WGS sequence"/>
</dbReference>
<dbReference type="PRINTS" id="PR00344">
    <property type="entry name" value="BCTRLSENSOR"/>
</dbReference>
<dbReference type="Gene3D" id="3.30.450.40">
    <property type="match status" value="1"/>
</dbReference>
<dbReference type="Pfam" id="PF00072">
    <property type="entry name" value="Response_reg"/>
    <property type="match status" value="1"/>
</dbReference>